<dbReference type="EMBL" id="FN653071">
    <property type="protein sequence ID" value="CBY10949.1"/>
    <property type="molecule type" value="Genomic_DNA"/>
</dbReference>
<dbReference type="AlphaFoldDB" id="E4XLN4"/>
<evidence type="ECO:0000313" key="1">
    <source>
        <dbReference type="EMBL" id="CBY10949.1"/>
    </source>
</evidence>
<dbReference type="InterPro" id="IPR036869">
    <property type="entry name" value="J_dom_sf"/>
</dbReference>
<sequence length="245" mass="28600">MSGSTACPYEILGVSDLADEAEIKSAFEAKLASCNYLQAYELLIDAKKRRAFDRQKTDKKEKEYQLKIEQLEKECEKRKSPDEVKIENDEELEKMRNELGELGGAGHYWGDDAYRGWIGQRRCMKKDELKNVLKLLAAGEKKINLKFSVLHNLKVTEGEWAIQFKSPMEFSEGDGNYYLFFQNKERESKFKATAQEIGQLNGEEENRRELRSDKDFSEFFRIQGQCIKYKKATEYCTVRFNITFL</sequence>
<protein>
    <recommendedName>
        <fullName evidence="3">J domain-containing protein</fullName>
    </recommendedName>
</protein>
<dbReference type="SUPFAM" id="SSF46565">
    <property type="entry name" value="Chaperone J-domain"/>
    <property type="match status" value="1"/>
</dbReference>
<proteinExistence type="predicted"/>
<keyword evidence="2" id="KW-1185">Reference proteome</keyword>
<reference evidence="1" key="1">
    <citation type="journal article" date="2010" name="Science">
        <title>Plasticity of animal genome architecture unmasked by rapid evolution of a pelagic tunicate.</title>
        <authorList>
            <person name="Denoeud F."/>
            <person name="Henriet S."/>
            <person name="Mungpakdee S."/>
            <person name="Aury J.M."/>
            <person name="Da Silva C."/>
            <person name="Brinkmann H."/>
            <person name="Mikhaleva J."/>
            <person name="Olsen L.C."/>
            <person name="Jubin C."/>
            <person name="Canestro C."/>
            <person name="Bouquet J.M."/>
            <person name="Danks G."/>
            <person name="Poulain J."/>
            <person name="Campsteijn C."/>
            <person name="Adamski M."/>
            <person name="Cross I."/>
            <person name="Yadetie F."/>
            <person name="Muffato M."/>
            <person name="Louis A."/>
            <person name="Butcher S."/>
            <person name="Tsagkogeorga G."/>
            <person name="Konrad A."/>
            <person name="Singh S."/>
            <person name="Jensen M.F."/>
            <person name="Cong E.H."/>
            <person name="Eikeseth-Otteraa H."/>
            <person name="Noel B."/>
            <person name="Anthouard V."/>
            <person name="Porcel B.M."/>
            <person name="Kachouri-Lafond R."/>
            <person name="Nishino A."/>
            <person name="Ugolini M."/>
            <person name="Chourrout P."/>
            <person name="Nishida H."/>
            <person name="Aasland R."/>
            <person name="Huzurbazar S."/>
            <person name="Westhof E."/>
            <person name="Delsuc F."/>
            <person name="Lehrach H."/>
            <person name="Reinhardt R."/>
            <person name="Weissenbach J."/>
            <person name="Roy S.W."/>
            <person name="Artiguenave F."/>
            <person name="Postlethwait J.H."/>
            <person name="Manak J.R."/>
            <person name="Thompson E.M."/>
            <person name="Jaillon O."/>
            <person name="Du Pasquier L."/>
            <person name="Boudinot P."/>
            <person name="Liberles D.A."/>
            <person name="Volff J.N."/>
            <person name="Philippe H."/>
            <person name="Lenhard B."/>
            <person name="Roest Crollius H."/>
            <person name="Wincker P."/>
            <person name="Chourrout D."/>
        </authorList>
    </citation>
    <scope>NUCLEOTIDE SEQUENCE [LARGE SCALE GENOMIC DNA]</scope>
</reference>
<name>E4XLN4_OIKDI</name>
<gene>
    <name evidence="1" type="ORF">GSOID_T00014625001</name>
</gene>
<evidence type="ECO:0008006" key="3">
    <source>
        <dbReference type="Google" id="ProtNLM"/>
    </source>
</evidence>
<dbReference type="OrthoDB" id="10250354at2759"/>
<accession>E4XLN4</accession>
<organism evidence="1">
    <name type="scientific">Oikopleura dioica</name>
    <name type="common">Tunicate</name>
    <dbReference type="NCBI Taxonomy" id="34765"/>
    <lineage>
        <taxon>Eukaryota</taxon>
        <taxon>Metazoa</taxon>
        <taxon>Chordata</taxon>
        <taxon>Tunicata</taxon>
        <taxon>Appendicularia</taxon>
        <taxon>Copelata</taxon>
        <taxon>Oikopleuridae</taxon>
        <taxon>Oikopleura</taxon>
    </lineage>
</organism>
<dbReference type="Proteomes" id="UP000001307">
    <property type="component" value="Unassembled WGS sequence"/>
</dbReference>
<dbReference type="InParanoid" id="E4XLN4"/>
<evidence type="ECO:0000313" key="2">
    <source>
        <dbReference type="Proteomes" id="UP000001307"/>
    </source>
</evidence>